<gene>
    <name evidence="1" type="ORF">ACA1_163940</name>
</gene>
<name>L8GRE5_ACACF</name>
<proteinExistence type="predicted"/>
<protein>
    <submittedName>
        <fullName evidence="1">Uncharacterized protein</fullName>
    </submittedName>
</protein>
<dbReference type="Proteomes" id="UP000011083">
    <property type="component" value="Unassembled WGS sequence"/>
</dbReference>
<dbReference type="EMBL" id="KB008026">
    <property type="protein sequence ID" value="ELR15545.1"/>
    <property type="molecule type" value="Genomic_DNA"/>
</dbReference>
<evidence type="ECO:0000313" key="1">
    <source>
        <dbReference type="EMBL" id="ELR15545.1"/>
    </source>
</evidence>
<accession>L8GRE5</accession>
<keyword evidence="2" id="KW-1185">Reference proteome</keyword>
<organism evidence="1 2">
    <name type="scientific">Acanthamoeba castellanii (strain ATCC 30010 / Neff)</name>
    <dbReference type="NCBI Taxonomy" id="1257118"/>
    <lineage>
        <taxon>Eukaryota</taxon>
        <taxon>Amoebozoa</taxon>
        <taxon>Discosea</taxon>
        <taxon>Longamoebia</taxon>
        <taxon>Centramoebida</taxon>
        <taxon>Acanthamoebidae</taxon>
        <taxon>Acanthamoeba</taxon>
    </lineage>
</organism>
<dbReference type="GeneID" id="14916153"/>
<evidence type="ECO:0000313" key="2">
    <source>
        <dbReference type="Proteomes" id="UP000011083"/>
    </source>
</evidence>
<dbReference type="AlphaFoldDB" id="L8GRE5"/>
<sequence length="315" mass="35469">MQRTQRHPRQRVDAVDVLRICIDEALAQEVTDIFFFGSALYSPHPNNFDFIVLGVPSNHDSRKRLENTMAAKTGWTIDVHCLERDSPWLHRLDGDGAGVWLLRGGRFTTTAVEVMDGKLAPTYVGRLGLRQFVRFLVSNLKVFALALHKRASITFPDLYDAAQRLWKLFLDFKRVAYDTCSRDKVVDKLEEVLSTDLPDLRALAQHCRAHLAVWSSKSQQTESGGSLPPVGLTVYHAVSEIVRHSIHSEGLRQTVLDVVCEIEASSVNNLDPIRVPEDILMRLPKRPDDGSLHAPPLPMGRSNVRATVAESCWRM</sequence>
<dbReference type="KEGG" id="acan:ACA1_163940"/>
<reference evidence="1 2" key="1">
    <citation type="journal article" date="2013" name="Genome Biol.">
        <title>Genome of Acanthamoeba castellanii highlights extensive lateral gene transfer and early evolution of tyrosine kinase signaling.</title>
        <authorList>
            <person name="Clarke M."/>
            <person name="Lohan A.J."/>
            <person name="Liu B."/>
            <person name="Lagkouvardos I."/>
            <person name="Roy S."/>
            <person name="Zafar N."/>
            <person name="Bertelli C."/>
            <person name="Schilde C."/>
            <person name="Kianianmomeni A."/>
            <person name="Burglin T.R."/>
            <person name="Frech C."/>
            <person name="Turcotte B."/>
            <person name="Kopec K.O."/>
            <person name="Synnott J.M."/>
            <person name="Choo C."/>
            <person name="Paponov I."/>
            <person name="Finkler A."/>
            <person name="Soon Heng Tan C."/>
            <person name="Hutchins A.P."/>
            <person name="Weinmeier T."/>
            <person name="Rattei T."/>
            <person name="Chu J.S."/>
            <person name="Gimenez G."/>
            <person name="Irimia M."/>
            <person name="Rigden D.J."/>
            <person name="Fitzpatrick D.A."/>
            <person name="Lorenzo-Morales J."/>
            <person name="Bateman A."/>
            <person name="Chiu C.H."/>
            <person name="Tang P."/>
            <person name="Hegemann P."/>
            <person name="Fromm H."/>
            <person name="Raoult D."/>
            <person name="Greub G."/>
            <person name="Miranda-Saavedra D."/>
            <person name="Chen N."/>
            <person name="Nash P."/>
            <person name="Ginger M.L."/>
            <person name="Horn M."/>
            <person name="Schaap P."/>
            <person name="Caler L."/>
            <person name="Loftus B."/>
        </authorList>
    </citation>
    <scope>NUCLEOTIDE SEQUENCE [LARGE SCALE GENOMIC DNA]</scope>
    <source>
        <strain evidence="1 2">Neff</strain>
    </source>
</reference>
<dbReference type="RefSeq" id="XP_004337558.1">
    <property type="nucleotide sequence ID" value="XM_004337510.1"/>
</dbReference>
<dbReference type="VEuPathDB" id="AmoebaDB:ACA1_163940"/>